<dbReference type="KEGG" id="mng:MNEG_13301"/>
<proteinExistence type="predicted"/>
<dbReference type="Proteomes" id="UP000054498">
    <property type="component" value="Unassembled WGS sequence"/>
</dbReference>
<dbReference type="EMBL" id="KK103961">
    <property type="protein sequence ID" value="KIY94662.1"/>
    <property type="molecule type" value="Genomic_DNA"/>
</dbReference>
<dbReference type="RefSeq" id="XP_013893682.1">
    <property type="nucleotide sequence ID" value="XM_014038228.1"/>
</dbReference>
<evidence type="ECO:0000313" key="1">
    <source>
        <dbReference type="EMBL" id="KIY94662.1"/>
    </source>
</evidence>
<dbReference type="AlphaFoldDB" id="A0A0D2J451"/>
<reference evidence="1 2" key="1">
    <citation type="journal article" date="2013" name="BMC Genomics">
        <title>Reconstruction of the lipid metabolism for the microalga Monoraphidium neglectum from its genome sequence reveals characteristics suitable for biofuel production.</title>
        <authorList>
            <person name="Bogen C."/>
            <person name="Al-Dilaimi A."/>
            <person name="Albersmeier A."/>
            <person name="Wichmann J."/>
            <person name="Grundmann M."/>
            <person name="Rupp O."/>
            <person name="Lauersen K.J."/>
            <person name="Blifernez-Klassen O."/>
            <person name="Kalinowski J."/>
            <person name="Goesmann A."/>
            <person name="Mussgnug J.H."/>
            <person name="Kruse O."/>
        </authorList>
    </citation>
    <scope>NUCLEOTIDE SEQUENCE [LARGE SCALE GENOMIC DNA]</scope>
    <source>
        <strain evidence="1 2">SAG 48.87</strain>
    </source>
</reference>
<keyword evidence="2" id="KW-1185">Reference proteome</keyword>
<organism evidence="1 2">
    <name type="scientific">Monoraphidium neglectum</name>
    <dbReference type="NCBI Taxonomy" id="145388"/>
    <lineage>
        <taxon>Eukaryota</taxon>
        <taxon>Viridiplantae</taxon>
        <taxon>Chlorophyta</taxon>
        <taxon>core chlorophytes</taxon>
        <taxon>Chlorophyceae</taxon>
        <taxon>CS clade</taxon>
        <taxon>Sphaeropleales</taxon>
        <taxon>Selenastraceae</taxon>
        <taxon>Monoraphidium</taxon>
    </lineage>
</organism>
<dbReference type="GeneID" id="25730750"/>
<gene>
    <name evidence="1" type="ORF">MNEG_13301</name>
</gene>
<name>A0A0D2J451_9CHLO</name>
<accession>A0A0D2J451</accession>
<evidence type="ECO:0000313" key="2">
    <source>
        <dbReference type="Proteomes" id="UP000054498"/>
    </source>
</evidence>
<protein>
    <submittedName>
        <fullName evidence="1">Uncharacterized protein</fullName>
    </submittedName>
</protein>
<sequence>MLDGRSNAEVIGWQGLCRLTRLRALVLPLLQLQHDGGGALPALQAALRGAVIANVSAAFGAQHGCQWFGQFPEAEREWWRAPAAPWEWHPYLTITV</sequence>